<keyword evidence="3 9" id="KW-0813">Transport</keyword>
<evidence type="ECO:0000313" key="11">
    <source>
        <dbReference type="Proteomes" id="UP000000267"/>
    </source>
</evidence>
<dbReference type="PANTHER" id="PTHR45758:SF4">
    <property type="entry name" value="MITOFERRIN-1"/>
    <property type="match status" value="1"/>
</dbReference>
<accession>A7TGP0</accession>
<dbReference type="InterPro" id="IPR018108">
    <property type="entry name" value="MCP_transmembrane"/>
</dbReference>
<dbReference type="AlphaFoldDB" id="A7TGP0"/>
<evidence type="ECO:0000256" key="7">
    <source>
        <dbReference type="ARBA" id="ARBA00023136"/>
    </source>
</evidence>
<evidence type="ECO:0000256" key="1">
    <source>
        <dbReference type="ARBA" id="ARBA00004225"/>
    </source>
</evidence>
<dbReference type="eggNOG" id="KOG0760">
    <property type="taxonomic scope" value="Eukaryota"/>
</dbReference>
<protein>
    <submittedName>
        <fullName evidence="10">Uncharacterized protein</fullName>
    </submittedName>
</protein>
<keyword evidence="11" id="KW-1185">Reference proteome</keyword>
<dbReference type="GO" id="GO:0031966">
    <property type="term" value="C:mitochondrial membrane"/>
    <property type="evidence" value="ECO:0007669"/>
    <property type="project" value="UniProtKB-SubCell"/>
</dbReference>
<keyword evidence="5" id="KW-1133">Transmembrane helix</keyword>
<evidence type="ECO:0000313" key="10">
    <source>
        <dbReference type="EMBL" id="EDO18503.1"/>
    </source>
</evidence>
<sequence>MIESEKNQHIPIEYESMPNESPLHYQMVAGAFAGIMEHSVMFPVDTIKTKIQAAPSMQIAVGGTGTSTATAIHSARYSSATVLGSLYNVIKLEGASSLWKGIQPILLGAGPAHAVYFGAYEYLKTVLIDENDTSKYHPLKVALSGFVATVASDAVMTPIDTIKQRMQLESASKFWYTTKSISKNEGLKAFFYSYPTTVAMDVPFSILNFVIYDSSMQFFNPSHIYNPYIHCGCGALSGGIAAIVTTPLDCIKTVLQVRGSKKISMQAFKEADSFSKAAKAIYTTYGWTGFFRGLRPRVVANVPATAISWSSYELAKHLLLPPSSRLS</sequence>
<dbReference type="KEGG" id="vpo:Kpol_2001p4"/>
<evidence type="ECO:0000256" key="2">
    <source>
        <dbReference type="ARBA" id="ARBA00006375"/>
    </source>
</evidence>
<keyword evidence="6" id="KW-0496">Mitochondrion</keyword>
<feature type="repeat" description="Solcar" evidence="8">
    <location>
        <begin position="225"/>
        <end position="318"/>
    </location>
</feature>
<dbReference type="PROSITE" id="PS50920">
    <property type="entry name" value="SOLCAR"/>
    <property type="match status" value="3"/>
</dbReference>
<dbReference type="Proteomes" id="UP000000267">
    <property type="component" value="Unassembled WGS sequence"/>
</dbReference>
<keyword evidence="7 8" id="KW-0472">Membrane</keyword>
<evidence type="ECO:0000256" key="9">
    <source>
        <dbReference type="RuleBase" id="RU000488"/>
    </source>
</evidence>
<dbReference type="OrthoDB" id="43906at2759"/>
<keyword evidence="4 8" id="KW-0812">Transmembrane</keyword>
<evidence type="ECO:0000256" key="3">
    <source>
        <dbReference type="ARBA" id="ARBA00022448"/>
    </source>
</evidence>
<feature type="repeat" description="Solcar" evidence="8">
    <location>
        <begin position="21"/>
        <end position="126"/>
    </location>
</feature>
<dbReference type="GeneID" id="5546797"/>
<dbReference type="Gene3D" id="1.50.40.10">
    <property type="entry name" value="Mitochondrial carrier domain"/>
    <property type="match status" value="1"/>
</dbReference>
<dbReference type="SUPFAM" id="SSF103506">
    <property type="entry name" value="Mitochondrial carrier"/>
    <property type="match status" value="1"/>
</dbReference>
<evidence type="ECO:0000256" key="4">
    <source>
        <dbReference type="ARBA" id="ARBA00022692"/>
    </source>
</evidence>
<dbReference type="STRING" id="436907.A7TGP0"/>
<dbReference type="GO" id="GO:0048250">
    <property type="term" value="P:iron import into the mitochondrion"/>
    <property type="evidence" value="ECO:0007669"/>
    <property type="project" value="TreeGrafter"/>
</dbReference>
<evidence type="ECO:0000256" key="8">
    <source>
        <dbReference type="PROSITE-ProRule" id="PRU00282"/>
    </source>
</evidence>
<dbReference type="GO" id="GO:0015093">
    <property type="term" value="F:ferrous iron transmembrane transporter activity"/>
    <property type="evidence" value="ECO:0007669"/>
    <property type="project" value="TreeGrafter"/>
</dbReference>
<evidence type="ECO:0000256" key="5">
    <source>
        <dbReference type="ARBA" id="ARBA00022989"/>
    </source>
</evidence>
<dbReference type="PANTHER" id="PTHR45758">
    <property type="entry name" value="MITOFERRIN-1-RELATED"/>
    <property type="match status" value="1"/>
</dbReference>
<dbReference type="InterPro" id="IPR023395">
    <property type="entry name" value="MCP_dom_sf"/>
</dbReference>
<dbReference type="InParanoid" id="A7TGP0"/>
<reference evidence="10 11" key="1">
    <citation type="journal article" date="2007" name="Proc. Natl. Acad. Sci. U.S.A.">
        <title>Independent sorting-out of thousands of duplicated gene pairs in two yeast species descended from a whole-genome duplication.</title>
        <authorList>
            <person name="Scannell D.R."/>
            <person name="Frank A.C."/>
            <person name="Conant G.C."/>
            <person name="Byrne K.P."/>
            <person name="Woolfit M."/>
            <person name="Wolfe K.H."/>
        </authorList>
    </citation>
    <scope>NUCLEOTIDE SEQUENCE [LARGE SCALE GENOMIC DNA]</scope>
    <source>
        <strain evidence="11">ATCC 22028 / DSM 70294 / BCRC 21397 / CBS 2163 / NBRC 10782 / NRRL Y-8283 / UCD 57-17</strain>
    </source>
</reference>
<dbReference type="EMBL" id="DS480388">
    <property type="protein sequence ID" value="EDO18503.1"/>
    <property type="molecule type" value="Genomic_DNA"/>
</dbReference>
<name>A7TGP0_VANPO</name>
<comment type="subcellular location">
    <subcellularLocation>
        <location evidence="1">Mitochondrion membrane</location>
        <topology evidence="1">Multi-pass membrane protein</topology>
    </subcellularLocation>
</comment>
<proteinExistence type="inferred from homology"/>
<comment type="similarity">
    <text evidence="2 9">Belongs to the mitochondrial carrier (TC 2.A.29) family.</text>
</comment>
<dbReference type="Pfam" id="PF00153">
    <property type="entry name" value="Mito_carr"/>
    <property type="match status" value="3"/>
</dbReference>
<organism evidence="11">
    <name type="scientific">Vanderwaltozyma polyspora (strain ATCC 22028 / DSM 70294 / BCRC 21397 / CBS 2163 / NBRC 10782 / NRRL Y-8283 / UCD 57-17)</name>
    <name type="common">Kluyveromyces polysporus</name>
    <dbReference type="NCBI Taxonomy" id="436907"/>
    <lineage>
        <taxon>Eukaryota</taxon>
        <taxon>Fungi</taxon>
        <taxon>Dikarya</taxon>
        <taxon>Ascomycota</taxon>
        <taxon>Saccharomycotina</taxon>
        <taxon>Saccharomycetes</taxon>
        <taxon>Saccharomycetales</taxon>
        <taxon>Saccharomycetaceae</taxon>
        <taxon>Vanderwaltozyma</taxon>
    </lineage>
</organism>
<dbReference type="RefSeq" id="XP_001646361.1">
    <property type="nucleotide sequence ID" value="XM_001646311.1"/>
</dbReference>
<gene>
    <name evidence="10" type="ORF">Kpol_2001p4</name>
</gene>
<dbReference type="PhylomeDB" id="A7TGP0"/>
<feature type="repeat" description="Solcar" evidence="8">
    <location>
        <begin position="136"/>
        <end position="218"/>
    </location>
</feature>
<dbReference type="HOGENOM" id="CLU_015166_3_1_1"/>
<evidence type="ECO:0000256" key="6">
    <source>
        <dbReference type="ARBA" id="ARBA00023128"/>
    </source>
</evidence>